<dbReference type="InterPro" id="IPR025887">
    <property type="entry name" value="Glyco_hydro_31_N_dom"/>
</dbReference>
<dbReference type="SUPFAM" id="SSF51445">
    <property type="entry name" value="(Trans)glycosidases"/>
    <property type="match status" value="1"/>
</dbReference>
<dbReference type="CDD" id="cd06596">
    <property type="entry name" value="GH31_CPE1046"/>
    <property type="match status" value="1"/>
</dbReference>
<dbReference type="GO" id="GO:0005975">
    <property type="term" value="P:carbohydrate metabolic process"/>
    <property type="evidence" value="ECO:0007669"/>
    <property type="project" value="InterPro"/>
</dbReference>
<dbReference type="Pfam" id="PF00754">
    <property type="entry name" value="F5_F8_type_C"/>
    <property type="match status" value="2"/>
</dbReference>
<feature type="domain" description="F5/8 type C" evidence="3">
    <location>
        <begin position="856"/>
        <end position="959"/>
    </location>
</feature>
<gene>
    <name evidence="4" type="ORF">MRL64_13890</name>
</gene>
<dbReference type="Pfam" id="PF17137">
    <property type="entry name" value="DUF5110"/>
    <property type="match status" value="1"/>
</dbReference>
<evidence type="ECO:0000256" key="2">
    <source>
        <dbReference type="SAM" id="SignalP"/>
    </source>
</evidence>
<accession>A0AAU6TP56</accession>
<feature type="chain" id="PRO_5043974821" evidence="2">
    <location>
        <begin position="20"/>
        <end position="1291"/>
    </location>
</feature>
<dbReference type="Gene3D" id="2.60.120.1060">
    <property type="entry name" value="NPCBM/NEW2 domain"/>
    <property type="match status" value="1"/>
</dbReference>
<dbReference type="InterPro" id="IPR013222">
    <property type="entry name" value="Glyco_hyd_98_carb-bd"/>
</dbReference>
<feature type="domain" description="F5/8 type C" evidence="3">
    <location>
        <begin position="1142"/>
        <end position="1244"/>
    </location>
</feature>
<dbReference type="Gene3D" id="2.60.40.1760">
    <property type="entry name" value="glycosyl hydrolase (family 31)"/>
    <property type="match status" value="1"/>
</dbReference>
<dbReference type="SUPFAM" id="SSF49785">
    <property type="entry name" value="Galactose-binding domain-like"/>
    <property type="match status" value="3"/>
</dbReference>
<protein>
    <submittedName>
        <fullName evidence="4">Discoidin domain-containing protein</fullName>
    </submittedName>
</protein>
<dbReference type="PANTHER" id="PTHR22762:SF166">
    <property type="entry name" value="ALPHA-GLUCOSIDASE"/>
    <property type="match status" value="1"/>
</dbReference>
<dbReference type="PROSITE" id="PS50022">
    <property type="entry name" value="FA58C_3"/>
    <property type="match status" value="2"/>
</dbReference>
<dbReference type="InterPro" id="IPR033403">
    <property type="entry name" value="DUF5110"/>
</dbReference>
<name>A0AAU6TP56_UNCXX</name>
<keyword evidence="2" id="KW-0732">Signal</keyword>
<dbReference type="GO" id="GO:0004553">
    <property type="term" value="F:hydrolase activity, hydrolyzing O-glycosyl compounds"/>
    <property type="evidence" value="ECO:0007669"/>
    <property type="project" value="InterPro"/>
</dbReference>
<dbReference type="Pfam" id="PF08305">
    <property type="entry name" value="NPCBM"/>
    <property type="match status" value="1"/>
</dbReference>
<dbReference type="InterPro" id="IPR013780">
    <property type="entry name" value="Glyco_hydro_b"/>
</dbReference>
<dbReference type="Pfam" id="PF01055">
    <property type="entry name" value="Glyco_hydro_31_2nd"/>
    <property type="match status" value="1"/>
</dbReference>
<dbReference type="InterPro" id="IPR000421">
    <property type="entry name" value="FA58C"/>
</dbReference>
<comment type="similarity">
    <text evidence="1">Belongs to the glycosyl hydrolase 31 family.</text>
</comment>
<proteinExistence type="inferred from homology"/>
<dbReference type="Gene3D" id="3.20.20.80">
    <property type="entry name" value="Glycosidases"/>
    <property type="match status" value="1"/>
</dbReference>
<dbReference type="PANTHER" id="PTHR22762">
    <property type="entry name" value="ALPHA-GLUCOSIDASE"/>
    <property type="match status" value="1"/>
</dbReference>
<dbReference type="EMBL" id="CP095343">
    <property type="protein sequence ID" value="XAG63513.1"/>
    <property type="molecule type" value="Genomic_DNA"/>
</dbReference>
<evidence type="ECO:0000256" key="1">
    <source>
        <dbReference type="ARBA" id="ARBA00007806"/>
    </source>
</evidence>
<reference evidence="4" key="1">
    <citation type="submission" date="2022-03" db="EMBL/GenBank/DDBJ databases">
        <title>Sea Food Isolates.</title>
        <authorList>
            <person name="Li c."/>
        </authorList>
    </citation>
    <scope>NUCLEOTIDE SEQUENCE</scope>
    <source>
        <strain evidence="4">19MO02SH05</strain>
    </source>
</reference>
<evidence type="ECO:0000259" key="3">
    <source>
        <dbReference type="PROSITE" id="PS50022"/>
    </source>
</evidence>
<dbReference type="Gene3D" id="2.60.40.1180">
    <property type="entry name" value="Golgi alpha-mannosidase II"/>
    <property type="match status" value="2"/>
</dbReference>
<dbReference type="SMART" id="SM00776">
    <property type="entry name" value="NPCBM"/>
    <property type="match status" value="1"/>
</dbReference>
<dbReference type="Gene3D" id="2.60.120.260">
    <property type="entry name" value="Galactose-binding domain-like"/>
    <property type="match status" value="2"/>
</dbReference>
<dbReference type="Pfam" id="PF13802">
    <property type="entry name" value="Gal_mutarotas_2"/>
    <property type="match status" value="1"/>
</dbReference>
<dbReference type="InterPro" id="IPR017853">
    <property type="entry name" value="GH"/>
</dbReference>
<dbReference type="InterPro" id="IPR038637">
    <property type="entry name" value="NPCBM_sf"/>
</dbReference>
<dbReference type="InterPro" id="IPR000322">
    <property type="entry name" value="Glyco_hydro_31_TIM"/>
</dbReference>
<dbReference type="SUPFAM" id="SSF51011">
    <property type="entry name" value="Glycosyl hydrolase domain"/>
    <property type="match status" value="1"/>
</dbReference>
<dbReference type="InterPro" id="IPR048395">
    <property type="entry name" value="Glyco_hydro_31_C"/>
</dbReference>
<dbReference type="Pfam" id="PF21365">
    <property type="entry name" value="Glyco_hydro_31_3rd"/>
    <property type="match status" value="1"/>
</dbReference>
<dbReference type="SUPFAM" id="SSF74650">
    <property type="entry name" value="Galactose mutarotase-like"/>
    <property type="match status" value="1"/>
</dbReference>
<dbReference type="GO" id="GO:0030246">
    <property type="term" value="F:carbohydrate binding"/>
    <property type="evidence" value="ECO:0007669"/>
    <property type="project" value="InterPro"/>
</dbReference>
<dbReference type="CDD" id="cd14752">
    <property type="entry name" value="GH31_N"/>
    <property type="match status" value="1"/>
</dbReference>
<feature type="signal peptide" evidence="2">
    <location>
        <begin position="1"/>
        <end position="19"/>
    </location>
</feature>
<evidence type="ECO:0000313" key="4">
    <source>
        <dbReference type="EMBL" id="XAG63513.1"/>
    </source>
</evidence>
<dbReference type="InterPro" id="IPR011013">
    <property type="entry name" value="Gal_mutarotase_sf_dom"/>
</dbReference>
<organism evidence="4">
    <name type="scientific">bacterium 19MO02SH05</name>
    <dbReference type="NCBI Taxonomy" id="2920696"/>
    <lineage>
        <taxon>Bacteria</taxon>
    </lineage>
</organism>
<sequence>MPILLTAAIYTSWSVNVLAAPLSNLNLDSIMQNGQSVFLRTIDNQHVKIDFINSHVFRLQASHNDIFTDVKTDAVNDQCANFKCDNSDFNAEALPNIVINDQQGHVAINVSQQGEYHLITTDALALRVYHAPLTFALYKSDNMTPLWRELQPIDLGASVDGFDQSELKFYNSNLKTVQTLSSSKDEHFYGGGQQNGEFEFNGKILKASYSGGWEEFDRPSPAPFYFSDKGYGVLRHTWRNGAHDFRSIDQAVSSYNENRFDAYYFVGETLHEIVDHYTNLTGRPHLMARWAYYLGDADCYQNKNGAYPSGWPDSPGNTRDVVDQVAIPYKNHDMPVGWILPNDGYGCGYSDLAGTVSELDKLGIQTGLWTQKSLDQIRQEVSDGVKVYKLDVAWTGPGKLYSLAANNDAHIGLMENSTTRGMIWTVMGWAGTQRYSVTWTGDQAASWDYIRWHIPTFIGSGLSGQAYASSDVNGIFGSGAETFTRDLQFKTFTPVLISMSGWDRGERKHAWWHDGDFNGKLYRDINRDYLMLKSALMPYMYHYAYQADQSGSPLVRAMTWEFPDDARLKSEEFKYQYMYGESLLVAPVYEPMAKNNGWYKQLYLPTGEWIDFWDGTRTSVPDGGKVLEYYPVTIDRIPVLVRAGAIIPMYQGARSDALQDQSHVIMQVFPHGESHFTLYEDDGETRAYREQNAYAETQIHVQAPRIGTPGNITITIEPAVIHHAYDGQINQRSYHIQVSSLIAPQLVKHNNLVLNQHQTQNDFAQADEGWFFDSSDKNGVVHIKLPKQSVYEQQQVMIDIDEAAIWPETLPYPQPNYHTEFDKSLLKIVKPMPAEPGTPFVNALDGDVASLYHSPWEPTEPSEQTPMDFIVQLGGTFNVSGFTYLPDEMAGNGTITQYRLYLSTTNGNWGEPVAEGTWPQTEALKIADFSETEASYLRFEVVAASGGFVSAREFDIIATKKRTPTKTIELTEDHLTIEGEVKVGSSVTGSEMQMNGLNFQSGIGMQAPANVSFSLDGTWTRLTADVGIDDSCKIEGNKVKASVYADGVKVWEYDLEGPAVVKPDLDLYNIKHIILRTDDIDNDVTGDCVNWANLKLTGPETATFNEFDRTAIRFIEKPKAQSGSEIEKAFDGDLNSIYHSPWFPEHDSEKAPQHFVIDLSADFMVSGFSYVARPGAGNGAIGDYRLSLSEDGQNFIEVSVGTFEHRDGVQKLEFSPYQAKYLKFEALSGVGDFVSAAEFDVFAQKVKNKNPIEPELSSSSGGSMGLFYLWQLFLVGLVRYYRSKFSFCDPK</sequence>
<dbReference type="InterPro" id="IPR008979">
    <property type="entry name" value="Galactose-bd-like_sf"/>
</dbReference>